<feature type="domain" description="VOC" evidence="1">
    <location>
        <begin position="4"/>
        <end position="127"/>
    </location>
</feature>
<proteinExistence type="predicted"/>
<dbReference type="InterPro" id="IPR029068">
    <property type="entry name" value="Glyas_Bleomycin-R_OHBP_Dase"/>
</dbReference>
<comment type="caution">
    <text evidence="2">The sequence shown here is derived from an EMBL/GenBank/DDBJ whole genome shotgun (WGS) entry which is preliminary data.</text>
</comment>
<dbReference type="InterPro" id="IPR037523">
    <property type="entry name" value="VOC_core"/>
</dbReference>
<dbReference type="Proteomes" id="UP001597601">
    <property type="component" value="Unassembled WGS sequence"/>
</dbReference>
<dbReference type="InterPro" id="IPR004360">
    <property type="entry name" value="Glyas_Fos-R_dOase_dom"/>
</dbReference>
<evidence type="ECO:0000313" key="3">
    <source>
        <dbReference type="Proteomes" id="UP001597601"/>
    </source>
</evidence>
<accession>A0ABW5XKC2</accession>
<gene>
    <name evidence="2" type="ORF">ACFSYC_05455</name>
</gene>
<organism evidence="2 3">
    <name type="scientific">Mucilaginibacter antarcticus</name>
    <dbReference type="NCBI Taxonomy" id="1855725"/>
    <lineage>
        <taxon>Bacteria</taxon>
        <taxon>Pseudomonadati</taxon>
        <taxon>Bacteroidota</taxon>
        <taxon>Sphingobacteriia</taxon>
        <taxon>Sphingobacteriales</taxon>
        <taxon>Sphingobacteriaceae</taxon>
        <taxon>Mucilaginibacter</taxon>
    </lineage>
</organism>
<evidence type="ECO:0000313" key="2">
    <source>
        <dbReference type="EMBL" id="MFD2864129.1"/>
    </source>
</evidence>
<reference evidence="3" key="1">
    <citation type="journal article" date="2019" name="Int. J. Syst. Evol. Microbiol.">
        <title>The Global Catalogue of Microorganisms (GCM) 10K type strain sequencing project: providing services to taxonomists for standard genome sequencing and annotation.</title>
        <authorList>
            <consortium name="The Broad Institute Genomics Platform"/>
            <consortium name="The Broad Institute Genome Sequencing Center for Infectious Disease"/>
            <person name="Wu L."/>
            <person name="Ma J."/>
        </authorList>
    </citation>
    <scope>NUCLEOTIDE SEQUENCE [LARGE SCALE GENOMIC DNA]</scope>
    <source>
        <strain evidence="3">KCTC 52232</strain>
    </source>
</reference>
<dbReference type="PROSITE" id="PS51819">
    <property type="entry name" value="VOC"/>
    <property type="match status" value="1"/>
</dbReference>
<name>A0ABW5XKC2_9SPHI</name>
<protein>
    <submittedName>
        <fullName evidence="2">VOC family protein</fullName>
    </submittedName>
</protein>
<dbReference type="Gene3D" id="3.10.180.10">
    <property type="entry name" value="2,3-Dihydroxybiphenyl 1,2-Dioxygenase, domain 1"/>
    <property type="match status" value="1"/>
</dbReference>
<evidence type="ECO:0000259" key="1">
    <source>
        <dbReference type="PROSITE" id="PS51819"/>
    </source>
</evidence>
<dbReference type="SUPFAM" id="SSF54593">
    <property type="entry name" value="Glyoxalase/Bleomycin resistance protein/Dihydroxybiphenyl dioxygenase"/>
    <property type="match status" value="1"/>
</dbReference>
<dbReference type="EMBL" id="JBHUON010000004">
    <property type="protein sequence ID" value="MFD2864129.1"/>
    <property type="molecule type" value="Genomic_DNA"/>
</dbReference>
<keyword evidence="3" id="KW-1185">Reference proteome</keyword>
<dbReference type="RefSeq" id="WP_377124344.1">
    <property type="nucleotide sequence ID" value="NZ_JBHUHN010000001.1"/>
</dbReference>
<sequence length="129" mass="14144">MLQQSKAFGSFSTNDLAKAKQFYSEILGLEVKDNPMGILELITSGNNHIMIYPKPDHQPATFTVLNFPVADIDDAVDALIAKGLVFEQYDSEYLKTDGKGISRGNGHGPNIAWFKDPAGNILSVLEDKD</sequence>
<dbReference type="Pfam" id="PF00903">
    <property type="entry name" value="Glyoxalase"/>
    <property type="match status" value="1"/>
</dbReference>